<keyword evidence="2" id="KW-1185">Reference proteome</keyword>
<dbReference type="Proteomes" id="UP001151760">
    <property type="component" value="Unassembled WGS sequence"/>
</dbReference>
<reference evidence="1" key="2">
    <citation type="submission" date="2022-01" db="EMBL/GenBank/DDBJ databases">
        <authorList>
            <person name="Yamashiro T."/>
            <person name="Shiraishi A."/>
            <person name="Satake H."/>
            <person name="Nakayama K."/>
        </authorList>
    </citation>
    <scope>NUCLEOTIDE SEQUENCE</scope>
</reference>
<accession>A0ABQ5J8X5</accession>
<organism evidence="1 2">
    <name type="scientific">Tanacetum coccineum</name>
    <dbReference type="NCBI Taxonomy" id="301880"/>
    <lineage>
        <taxon>Eukaryota</taxon>
        <taxon>Viridiplantae</taxon>
        <taxon>Streptophyta</taxon>
        <taxon>Embryophyta</taxon>
        <taxon>Tracheophyta</taxon>
        <taxon>Spermatophyta</taxon>
        <taxon>Magnoliopsida</taxon>
        <taxon>eudicotyledons</taxon>
        <taxon>Gunneridae</taxon>
        <taxon>Pentapetalae</taxon>
        <taxon>asterids</taxon>
        <taxon>campanulids</taxon>
        <taxon>Asterales</taxon>
        <taxon>Asteraceae</taxon>
        <taxon>Asteroideae</taxon>
        <taxon>Anthemideae</taxon>
        <taxon>Anthemidinae</taxon>
        <taxon>Tanacetum</taxon>
    </lineage>
</organism>
<protein>
    <submittedName>
        <fullName evidence="1">Uncharacterized protein</fullName>
    </submittedName>
</protein>
<gene>
    <name evidence="1" type="ORF">Tco_1125412</name>
</gene>
<proteinExistence type="predicted"/>
<comment type="caution">
    <text evidence="1">The sequence shown here is derived from an EMBL/GenBank/DDBJ whole genome shotgun (WGS) entry which is preliminary data.</text>
</comment>
<sequence length="364" mass="41163">MSQLTNYHYQYNAAQFPQQTNTMIPQVHSTQSYSPMNAAPHLSQPQINHSSVLPSQQFLSHMDHQTLSVPQIAYHSPQVSTQPMNELPQLDSGLAFLVFTQGDDPIACLNNAMAFLSIVAVSRSRHSRPSRAQTTIPNNAAFQTEDLDAYDSDCDDVYNVKAMPMANLSNYGSDDFKQTPVVDFPENEITSDSNIISQHAVIHVIDDEETLILKEVSRSKMLAKQNDSISKEKKINTTPISYVELNRLSEDFGKHFVPQQELSAEQAFWLQTSHPNTDQSDTSPVKIEAPMELPKASMVNTSLKKLKYHLGKFDTMVKKRITPDAITEGEWGFEHTKAVFLLNEIIPIFIDLKTISMFFMERYF</sequence>
<evidence type="ECO:0000313" key="2">
    <source>
        <dbReference type="Proteomes" id="UP001151760"/>
    </source>
</evidence>
<evidence type="ECO:0000313" key="1">
    <source>
        <dbReference type="EMBL" id="GJU08982.1"/>
    </source>
</evidence>
<dbReference type="EMBL" id="BQNB010021687">
    <property type="protein sequence ID" value="GJU08982.1"/>
    <property type="molecule type" value="Genomic_DNA"/>
</dbReference>
<name>A0ABQ5J8X5_9ASTR</name>
<reference evidence="1" key="1">
    <citation type="journal article" date="2022" name="Int. J. Mol. Sci.">
        <title>Draft Genome of Tanacetum Coccineum: Genomic Comparison of Closely Related Tanacetum-Family Plants.</title>
        <authorList>
            <person name="Yamashiro T."/>
            <person name="Shiraishi A."/>
            <person name="Nakayama K."/>
            <person name="Satake H."/>
        </authorList>
    </citation>
    <scope>NUCLEOTIDE SEQUENCE</scope>
</reference>